<evidence type="ECO:0000313" key="2">
    <source>
        <dbReference type="WBParaSite" id="PS1159_v2.g10586.t1"/>
    </source>
</evidence>
<accession>A0AC35EW76</accession>
<protein>
    <submittedName>
        <fullName evidence="2">Uncharacterized protein</fullName>
    </submittedName>
</protein>
<organism evidence="1 2">
    <name type="scientific">Panagrolaimus sp. PS1159</name>
    <dbReference type="NCBI Taxonomy" id="55785"/>
    <lineage>
        <taxon>Eukaryota</taxon>
        <taxon>Metazoa</taxon>
        <taxon>Ecdysozoa</taxon>
        <taxon>Nematoda</taxon>
        <taxon>Chromadorea</taxon>
        <taxon>Rhabditida</taxon>
        <taxon>Tylenchina</taxon>
        <taxon>Panagrolaimomorpha</taxon>
        <taxon>Panagrolaimoidea</taxon>
        <taxon>Panagrolaimidae</taxon>
        <taxon>Panagrolaimus</taxon>
    </lineage>
</organism>
<dbReference type="Proteomes" id="UP000887580">
    <property type="component" value="Unplaced"/>
</dbReference>
<name>A0AC35EW76_9BILA</name>
<dbReference type="WBParaSite" id="PS1159_v2.g10586.t1">
    <property type="protein sequence ID" value="PS1159_v2.g10586.t1"/>
    <property type="gene ID" value="PS1159_v2.g10586"/>
</dbReference>
<evidence type="ECO:0000313" key="1">
    <source>
        <dbReference type="Proteomes" id="UP000887580"/>
    </source>
</evidence>
<proteinExistence type="predicted"/>
<sequence length="158" mass="18081">MEPKTLKAFLWDGGPGRLPRTTFVDDPFFHHDPFDGFSRDPFPRESGFSRSPQPQRRFGSTPRLIDDEFFDETFGPGMPSAFGSLPRHRHTSRSPRPPTDRGSPSSQTYQQQQPPQQPQPQYPQQPQQQTFQQERTIPVQRASPNNSSSQTTPSKKKD</sequence>
<reference evidence="2" key="1">
    <citation type="submission" date="2022-11" db="UniProtKB">
        <authorList>
            <consortium name="WormBaseParasite"/>
        </authorList>
    </citation>
    <scope>IDENTIFICATION</scope>
</reference>